<dbReference type="EMBL" id="HBUF01064500">
    <property type="protein sequence ID" value="CAG6627153.1"/>
    <property type="molecule type" value="Transcribed_RNA"/>
</dbReference>
<protein>
    <submittedName>
        <fullName evidence="1">Uncharacterized protein</fullName>
    </submittedName>
</protein>
<organism evidence="1">
    <name type="scientific">Cacopsylla melanoneura</name>
    <dbReference type="NCBI Taxonomy" id="428564"/>
    <lineage>
        <taxon>Eukaryota</taxon>
        <taxon>Metazoa</taxon>
        <taxon>Ecdysozoa</taxon>
        <taxon>Arthropoda</taxon>
        <taxon>Hexapoda</taxon>
        <taxon>Insecta</taxon>
        <taxon>Pterygota</taxon>
        <taxon>Neoptera</taxon>
        <taxon>Paraneoptera</taxon>
        <taxon>Hemiptera</taxon>
        <taxon>Sternorrhyncha</taxon>
        <taxon>Psylloidea</taxon>
        <taxon>Psyllidae</taxon>
        <taxon>Psyllinae</taxon>
        <taxon>Cacopsylla</taxon>
    </lineage>
</organism>
<dbReference type="EMBL" id="HBUF01671746">
    <property type="protein sequence ID" value="CAG6790579.1"/>
    <property type="molecule type" value="Transcribed_RNA"/>
</dbReference>
<dbReference type="EMBL" id="HBUF01064499">
    <property type="protein sequence ID" value="CAG6627151.1"/>
    <property type="molecule type" value="Transcribed_RNA"/>
</dbReference>
<dbReference type="EMBL" id="HBUF01671745">
    <property type="protein sequence ID" value="CAG6790578.1"/>
    <property type="molecule type" value="Transcribed_RNA"/>
</dbReference>
<dbReference type="EMBL" id="HBUF01671744">
    <property type="protein sequence ID" value="CAG6790577.1"/>
    <property type="molecule type" value="Transcribed_RNA"/>
</dbReference>
<accession>A0A8D8Q8I4</accession>
<evidence type="ECO:0000313" key="1">
    <source>
        <dbReference type="EMBL" id="CAG6627151.1"/>
    </source>
</evidence>
<proteinExistence type="predicted"/>
<dbReference type="AlphaFoldDB" id="A0A8D8Q8I4"/>
<reference evidence="1" key="1">
    <citation type="submission" date="2021-05" db="EMBL/GenBank/DDBJ databases">
        <authorList>
            <person name="Alioto T."/>
            <person name="Alioto T."/>
            <person name="Gomez Garrido J."/>
        </authorList>
    </citation>
    <scope>NUCLEOTIDE SEQUENCE</scope>
</reference>
<name>A0A8D8Q8I4_9HEMI</name>
<sequence length="127" mass="13459">MAVRLVPSLSLPSRGSSQEFLSFFSLVPSRGMLTLAVSRDSPPLRVNSLICCPKFLNRFIFFTLPCPALPLNTSFPMSSLVSSLEASVSAEACCAAAETKCAAARFKVMSGECGPPGKGECFSGRCL</sequence>